<evidence type="ECO:0000259" key="3">
    <source>
        <dbReference type="PROSITE" id="PS50202"/>
    </source>
</evidence>
<evidence type="ECO:0000256" key="2">
    <source>
        <dbReference type="SAM" id="MobiDB-lite"/>
    </source>
</evidence>
<dbReference type="AlphaFoldDB" id="A0A085MIU8"/>
<keyword evidence="6" id="KW-1185">Reference proteome</keyword>
<dbReference type="Gene3D" id="2.60.40.10">
    <property type="entry name" value="Immunoglobulins"/>
    <property type="match status" value="1"/>
</dbReference>
<dbReference type="Pfam" id="PF00635">
    <property type="entry name" value="Motile_Sperm"/>
    <property type="match status" value="1"/>
</dbReference>
<keyword evidence="1" id="KW-0206">Cytoskeleton</keyword>
<evidence type="ECO:0000313" key="5">
    <source>
        <dbReference type="EMBL" id="KFD63588.1"/>
    </source>
</evidence>
<feature type="non-terminal residue" evidence="4">
    <location>
        <position position="210"/>
    </location>
</feature>
<dbReference type="EMBL" id="KL363190">
    <property type="protein sequence ID" value="KFD57144.1"/>
    <property type="molecule type" value="Genomic_DNA"/>
</dbReference>
<sequence length="210" mass="23878">MVFWYRLSEDAFEQIQAAAMVEVFPTFVVFTPSYKKSSVVKAVMVNAGTMPVTFKLKSTQNKYLTASPTYGKIAPQAGHVFFIKLHRVGNSDFKPKPDRLSIHLAVMKRAVKRPNYVAFWHQPVGPPKVSIVRTVTVKYNPMDGTPPWEVFSSTAEQKPDRREAPTMEKEVGALPTKPEKKEDEDEEEEESDEEGESQHKADEDEENKEE</sequence>
<feature type="domain" description="MSP" evidence="3">
    <location>
        <begin position="20"/>
        <end position="138"/>
    </location>
</feature>
<comment type="function">
    <text evidence="1">Central component in molecular interactions underlying sperm crawling. Forms an extensive filament system that extends from sperm villipoda, along the leading edge of the pseudopod.</text>
</comment>
<evidence type="ECO:0000313" key="6">
    <source>
        <dbReference type="Proteomes" id="UP000030764"/>
    </source>
</evidence>
<organism evidence="4 6">
    <name type="scientific">Trichuris suis</name>
    <name type="common">pig whipworm</name>
    <dbReference type="NCBI Taxonomy" id="68888"/>
    <lineage>
        <taxon>Eukaryota</taxon>
        <taxon>Metazoa</taxon>
        <taxon>Ecdysozoa</taxon>
        <taxon>Nematoda</taxon>
        <taxon>Enoplea</taxon>
        <taxon>Dorylaimia</taxon>
        <taxon>Trichinellida</taxon>
        <taxon>Trichuridae</taxon>
        <taxon>Trichuris</taxon>
    </lineage>
</organism>
<feature type="region of interest" description="Disordered" evidence="2">
    <location>
        <begin position="143"/>
        <end position="210"/>
    </location>
</feature>
<dbReference type="Proteomes" id="UP000030758">
    <property type="component" value="Unassembled WGS sequence"/>
</dbReference>
<gene>
    <name evidence="4" type="ORF">M513_02029</name>
    <name evidence="5" type="ORF">M514_02029</name>
</gene>
<keyword evidence="1" id="KW-0963">Cytoplasm</keyword>
<dbReference type="EMBL" id="KL367570">
    <property type="protein sequence ID" value="KFD63588.1"/>
    <property type="molecule type" value="Genomic_DNA"/>
</dbReference>
<dbReference type="InterPro" id="IPR013783">
    <property type="entry name" value="Ig-like_fold"/>
</dbReference>
<evidence type="ECO:0000313" key="4">
    <source>
        <dbReference type="EMBL" id="KFD57144.1"/>
    </source>
</evidence>
<feature type="compositionally biased region" description="Basic and acidic residues" evidence="2">
    <location>
        <begin position="157"/>
        <end position="181"/>
    </location>
</feature>
<dbReference type="SUPFAM" id="SSF49354">
    <property type="entry name" value="PapD-like"/>
    <property type="match status" value="1"/>
</dbReference>
<name>A0A085MIU8_9BILA</name>
<dbReference type="InterPro" id="IPR000535">
    <property type="entry name" value="MSP_dom"/>
</dbReference>
<accession>A0A085MIU8</accession>
<reference evidence="4 6" key="1">
    <citation type="journal article" date="2014" name="Nat. Genet.">
        <title>Genome and transcriptome of the porcine whipworm Trichuris suis.</title>
        <authorList>
            <person name="Jex A.R."/>
            <person name="Nejsum P."/>
            <person name="Schwarz E.M."/>
            <person name="Hu L."/>
            <person name="Young N.D."/>
            <person name="Hall R.S."/>
            <person name="Korhonen P.K."/>
            <person name="Liao S."/>
            <person name="Thamsborg S."/>
            <person name="Xia J."/>
            <person name="Xu P."/>
            <person name="Wang S."/>
            <person name="Scheerlinck J.P."/>
            <person name="Hofmann A."/>
            <person name="Sternberg P.W."/>
            <person name="Wang J."/>
            <person name="Gasser R.B."/>
        </authorList>
    </citation>
    <scope>NUCLEOTIDE SEQUENCE [LARGE SCALE GENOMIC DNA]</scope>
    <source>
        <strain evidence="5">DCEP-RM93F</strain>
        <strain evidence="4">DCEP-RM93M</strain>
    </source>
</reference>
<protein>
    <recommendedName>
        <fullName evidence="1">Major sperm protein</fullName>
    </recommendedName>
</protein>
<dbReference type="Proteomes" id="UP000030764">
    <property type="component" value="Unassembled WGS sequence"/>
</dbReference>
<proteinExistence type="predicted"/>
<dbReference type="PROSITE" id="PS50202">
    <property type="entry name" value="MSP"/>
    <property type="match status" value="1"/>
</dbReference>
<feature type="compositionally biased region" description="Acidic residues" evidence="2">
    <location>
        <begin position="182"/>
        <end position="195"/>
    </location>
</feature>
<dbReference type="InterPro" id="IPR008962">
    <property type="entry name" value="PapD-like_sf"/>
</dbReference>
<evidence type="ECO:0000256" key="1">
    <source>
        <dbReference type="RuleBase" id="RU003425"/>
    </source>
</evidence>